<evidence type="ECO:0000256" key="4">
    <source>
        <dbReference type="ARBA" id="ARBA00023239"/>
    </source>
</evidence>
<dbReference type="GO" id="GO:0004794">
    <property type="term" value="F:threonine deaminase activity"/>
    <property type="evidence" value="ECO:0007669"/>
    <property type="project" value="TreeGrafter"/>
</dbReference>
<dbReference type="Pfam" id="PF00291">
    <property type="entry name" value="PALP"/>
    <property type="match status" value="1"/>
</dbReference>
<keyword evidence="3" id="KW-0663">Pyridoxal phosphate</keyword>
<name>T1DBA8_9ZZZZ</name>
<dbReference type="InterPro" id="IPR036052">
    <property type="entry name" value="TrpB-like_PALP_sf"/>
</dbReference>
<dbReference type="InterPro" id="IPR001926">
    <property type="entry name" value="TrpB-like_PALP"/>
</dbReference>
<feature type="domain" description="Tryptophan synthase beta chain-like PALP" evidence="5">
    <location>
        <begin position="1"/>
        <end position="206"/>
    </location>
</feature>
<gene>
    <name evidence="6" type="ORF">B1B_00224</name>
</gene>
<dbReference type="CDD" id="cd01562">
    <property type="entry name" value="Thr-dehyd"/>
    <property type="match status" value="1"/>
</dbReference>
<dbReference type="PANTHER" id="PTHR48078">
    <property type="entry name" value="THREONINE DEHYDRATASE, MITOCHONDRIAL-RELATED"/>
    <property type="match status" value="1"/>
</dbReference>
<feature type="non-terminal residue" evidence="6">
    <location>
        <position position="1"/>
    </location>
</feature>
<comment type="caution">
    <text evidence="6">The sequence shown here is derived from an EMBL/GenBank/DDBJ whole genome shotgun (WGS) entry which is preliminary data.</text>
</comment>
<dbReference type="GO" id="GO:0006567">
    <property type="term" value="P:L-threonine catabolic process"/>
    <property type="evidence" value="ECO:0007669"/>
    <property type="project" value="TreeGrafter"/>
</dbReference>
<dbReference type="AlphaFoldDB" id="T1DBA8"/>
<evidence type="ECO:0000256" key="1">
    <source>
        <dbReference type="ARBA" id="ARBA00001933"/>
    </source>
</evidence>
<dbReference type="InterPro" id="IPR050147">
    <property type="entry name" value="Ser/Thr_Dehydratase"/>
</dbReference>
<comment type="similarity">
    <text evidence="2">Belongs to the serine/threonine dehydratase family.</text>
</comment>
<reference evidence="6" key="1">
    <citation type="submission" date="2013-08" db="EMBL/GenBank/DDBJ databases">
        <authorList>
            <person name="Mendez C."/>
            <person name="Richter M."/>
            <person name="Ferrer M."/>
            <person name="Sanchez J."/>
        </authorList>
    </citation>
    <scope>NUCLEOTIDE SEQUENCE</scope>
</reference>
<feature type="non-terminal residue" evidence="6">
    <location>
        <position position="207"/>
    </location>
</feature>
<dbReference type="GO" id="GO:0009097">
    <property type="term" value="P:isoleucine biosynthetic process"/>
    <property type="evidence" value="ECO:0007669"/>
    <property type="project" value="TreeGrafter"/>
</dbReference>
<sequence length="207" mass="21830">SAGNHAQGVAYAASMHGIHAKIVMPEFTTPAKVNAVMGYRAEVILKGKDYNEARGHALSICKEEGSTFIEGFNDPWIISGQGTVGLEILEELKGAEVIIVPVGGGGLISGIALAAKHINPSIRIYGVQSELIDSMRKSVEEGKLASHVTGETIADGIAIKHPGDVTLEICMKYVDDIVTVSDESIALALFKLLERNKILAEPSGAAP</sequence>
<dbReference type="EMBL" id="AUZY01000172">
    <property type="protein sequence ID" value="EQD79400.1"/>
    <property type="molecule type" value="Genomic_DNA"/>
</dbReference>
<protein>
    <submittedName>
        <fullName evidence="6">Threonine dehydratase catabolic</fullName>
    </submittedName>
</protein>
<evidence type="ECO:0000256" key="3">
    <source>
        <dbReference type="ARBA" id="ARBA00022898"/>
    </source>
</evidence>
<accession>T1DBA8</accession>
<evidence type="ECO:0000313" key="6">
    <source>
        <dbReference type="EMBL" id="EQD79400.1"/>
    </source>
</evidence>
<evidence type="ECO:0000259" key="5">
    <source>
        <dbReference type="Pfam" id="PF00291"/>
    </source>
</evidence>
<dbReference type="SUPFAM" id="SSF53686">
    <property type="entry name" value="Tryptophan synthase beta subunit-like PLP-dependent enzymes"/>
    <property type="match status" value="1"/>
</dbReference>
<reference evidence="6" key="2">
    <citation type="journal article" date="2014" name="ISME J.">
        <title>Microbial stratification in low pH oxic and suboxic macroscopic growths along an acid mine drainage.</title>
        <authorList>
            <person name="Mendez-Garcia C."/>
            <person name="Mesa V."/>
            <person name="Sprenger R.R."/>
            <person name="Richter M."/>
            <person name="Diez M.S."/>
            <person name="Solano J."/>
            <person name="Bargiela R."/>
            <person name="Golyshina O.V."/>
            <person name="Manteca A."/>
            <person name="Ramos J.L."/>
            <person name="Gallego J.R."/>
            <person name="Llorente I."/>
            <person name="Martins Dos Santos V.A."/>
            <person name="Jensen O.N."/>
            <person name="Pelaez A.I."/>
            <person name="Sanchez J."/>
            <person name="Ferrer M."/>
        </authorList>
    </citation>
    <scope>NUCLEOTIDE SEQUENCE</scope>
</reference>
<dbReference type="PANTHER" id="PTHR48078:SF19">
    <property type="entry name" value="ACT DOMAIN-CONTAINING PROTEIN"/>
    <property type="match status" value="1"/>
</dbReference>
<organism evidence="6">
    <name type="scientific">mine drainage metagenome</name>
    <dbReference type="NCBI Taxonomy" id="410659"/>
    <lineage>
        <taxon>unclassified sequences</taxon>
        <taxon>metagenomes</taxon>
        <taxon>ecological metagenomes</taxon>
    </lineage>
</organism>
<dbReference type="Gene3D" id="3.40.50.1100">
    <property type="match status" value="2"/>
</dbReference>
<proteinExistence type="inferred from homology"/>
<dbReference type="GO" id="GO:0003941">
    <property type="term" value="F:L-serine ammonia-lyase activity"/>
    <property type="evidence" value="ECO:0007669"/>
    <property type="project" value="TreeGrafter"/>
</dbReference>
<dbReference type="GO" id="GO:0006565">
    <property type="term" value="P:L-serine catabolic process"/>
    <property type="evidence" value="ECO:0007669"/>
    <property type="project" value="TreeGrafter"/>
</dbReference>
<comment type="cofactor">
    <cofactor evidence="1">
        <name>pyridoxal 5'-phosphate</name>
        <dbReference type="ChEBI" id="CHEBI:597326"/>
    </cofactor>
</comment>
<dbReference type="FunFam" id="3.40.50.1100:FF:000007">
    <property type="entry name" value="L-threonine dehydratase catabolic TdcB"/>
    <property type="match status" value="1"/>
</dbReference>
<keyword evidence="4" id="KW-0456">Lyase</keyword>
<evidence type="ECO:0000256" key="2">
    <source>
        <dbReference type="ARBA" id="ARBA00010869"/>
    </source>
</evidence>